<evidence type="ECO:0000256" key="9">
    <source>
        <dbReference type="PIRSR" id="PIRSR016305-1"/>
    </source>
</evidence>
<evidence type="ECO:0000256" key="2">
    <source>
        <dbReference type="ARBA" id="ARBA00010703"/>
    </source>
</evidence>
<dbReference type="Proteomes" id="UP000318582">
    <property type="component" value="Unassembled WGS sequence"/>
</dbReference>
<dbReference type="EC" id="2.1.1.233" evidence="3 8"/>
<evidence type="ECO:0000256" key="3">
    <source>
        <dbReference type="ARBA" id="ARBA00012834"/>
    </source>
</evidence>
<evidence type="ECO:0000256" key="6">
    <source>
        <dbReference type="ARBA" id="ARBA00022679"/>
    </source>
</evidence>
<sequence length="290" mass="32178">MDNHRLLLPAAGCHDDDLIRATNDDAALSTLVLGTYTRSKAIDQLIHDFLTAGDGNPRTKQIVSIGAGSDTRYFLLKNGGMQPGNYFEIDFAEITAKKAQTIAKNKALSDTIGPFQLASGGTELHGADYHLLAGDLRTFATDLVAKLHLLNFSSTSPTLFLSECVLIYLAPSVSESILRAASSIITSGMFVVYEQINPHDAFGQTMLQNLRMRGIELLGWDKWPDIEAQKRRFRENGWSVAKAGDLNEYWDGLPQVEKDRIAKLEIFDEIEEWRLLSAHYCVSWGIKSAQ</sequence>
<organism evidence="10 11">
    <name type="scientific">Powellomyces hirtus</name>
    <dbReference type="NCBI Taxonomy" id="109895"/>
    <lineage>
        <taxon>Eukaryota</taxon>
        <taxon>Fungi</taxon>
        <taxon>Fungi incertae sedis</taxon>
        <taxon>Chytridiomycota</taxon>
        <taxon>Chytridiomycota incertae sedis</taxon>
        <taxon>Chytridiomycetes</taxon>
        <taxon>Spizellomycetales</taxon>
        <taxon>Powellomycetaceae</taxon>
        <taxon>Powellomyces</taxon>
    </lineage>
</organism>
<dbReference type="EMBL" id="QEAQ01000004">
    <property type="protein sequence ID" value="TPX62163.1"/>
    <property type="molecule type" value="Genomic_DNA"/>
</dbReference>
<comment type="caution">
    <text evidence="10">The sequence shown here is derived from an EMBL/GenBank/DDBJ whole genome shotgun (WGS) entry which is preliminary data.</text>
</comment>
<reference evidence="10 11" key="1">
    <citation type="journal article" date="2019" name="Sci. Rep.">
        <title>Comparative genomics of chytrid fungi reveal insights into the obligate biotrophic and pathogenic lifestyle of Synchytrium endobioticum.</title>
        <authorList>
            <person name="van de Vossenberg B.T.L.H."/>
            <person name="Warris S."/>
            <person name="Nguyen H.D.T."/>
            <person name="van Gent-Pelzer M.P.E."/>
            <person name="Joly D.L."/>
            <person name="van de Geest H.C."/>
            <person name="Bonants P.J.M."/>
            <person name="Smith D.S."/>
            <person name="Levesque C.A."/>
            <person name="van der Lee T.A.J."/>
        </authorList>
    </citation>
    <scope>NUCLEOTIDE SEQUENCE [LARGE SCALE GENOMIC DNA]</scope>
    <source>
        <strain evidence="10 11">CBS 809.83</strain>
    </source>
</reference>
<comment type="function">
    <text evidence="8">Methylates the carboxyl group of the C-terminal leucine residue of protein phosphatase 2A catalytic subunits to form alpha-leucine ester residues.</text>
</comment>
<name>A0A507EDF9_9FUNG</name>
<evidence type="ECO:0000256" key="8">
    <source>
        <dbReference type="PIRNR" id="PIRNR016305"/>
    </source>
</evidence>
<dbReference type="Pfam" id="PF04072">
    <property type="entry name" value="LCM"/>
    <property type="match status" value="1"/>
</dbReference>
<keyword evidence="11" id="KW-1185">Reference proteome</keyword>
<proteinExistence type="inferred from homology"/>
<dbReference type="InterPro" id="IPR029063">
    <property type="entry name" value="SAM-dependent_MTases_sf"/>
</dbReference>
<comment type="catalytic activity">
    <reaction evidence="1 8">
        <text>[phosphatase 2A protein]-C-terminal L-leucine + S-adenosyl-L-methionine = [phosphatase 2A protein]-C-terminal L-leucine methyl ester + S-adenosyl-L-homocysteine</text>
        <dbReference type="Rhea" id="RHEA:48544"/>
        <dbReference type="Rhea" id="RHEA-COMP:12134"/>
        <dbReference type="Rhea" id="RHEA-COMP:12135"/>
        <dbReference type="ChEBI" id="CHEBI:57856"/>
        <dbReference type="ChEBI" id="CHEBI:59789"/>
        <dbReference type="ChEBI" id="CHEBI:90516"/>
        <dbReference type="ChEBI" id="CHEBI:90517"/>
        <dbReference type="EC" id="2.1.1.233"/>
    </reaction>
</comment>
<protein>
    <recommendedName>
        <fullName evidence="4 8">Leucine carboxyl methyltransferase 1</fullName>
        <ecNumber evidence="3 8">2.1.1.233</ecNumber>
    </recommendedName>
</protein>
<evidence type="ECO:0000313" key="10">
    <source>
        <dbReference type="EMBL" id="TPX62163.1"/>
    </source>
</evidence>
<gene>
    <name evidence="10" type="ORF">PhCBS80983_g00721</name>
</gene>
<feature type="binding site" evidence="9">
    <location>
        <begin position="135"/>
        <end position="136"/>
    </location>
    <ligand>
        <name>S-adenosyl-L-methionine</name>
        <dbReference type="ChEBI" id="CHEBI:59789"/>
    </ligand>
</feature>
<dbReference type="GO" id="GO:0032259">
    <property type="term" value="P:methylation"/>
    <property type="evidence" value="ECO:0007669"/>
    <property type="project" value="UniProtKB-KW"/>
</dbReference>
<dbReference type="InterPro" id="IPR016651">
    <property type="entry name" value="LCMT1"/>
</dbReference>
<evidence type="ECO:0000256" key="7">
    <source>
        <dbReference type="ARBA" id="ARBA00022691"/>
    </source>
</evidence>
<keyword evidence="6 8" id="KW-0808">Transferase</keyword>
<dbReference type="STRING" id="109895.A0A507EDF9"/>
<dbReference type="PANTHER" id="PTHR13600:SF21">
    <property type="entry name" value="LEUCINE CARBOXYL METHYLTRANSFERASE 1"/>
    <property type="match status" value="1"/>
</dbReference>
<dbReference type="SUPFAM" id="SSF53335">
    <property type="entry name" value="S-adenosyl-L-methionine-dependent methyltransferases"/>
    <property type="match status" value="1"/>
</dbReference>
<evidence type="ECO:0000313" key="11">
    <source>
        <dbReference type="Proteomes" id="UP000318582"/>
    </source>
</evidence>
<dbReference type="AlphaFoldDB" id="A0A507EDF9"/>
<evidence type="ECO:0000256" key="5">
    <source>
        <dbReference type="ARBA" id="ARBA00022603"/>
    </source>
</evidence>
<keyword evidence="7 8" id="KW-0949">S-adenosyl-L-methionine</keyword>
<keyword evidence="5 8" id="KW-0489">Methyltransferase</keyword>
<dbReference type="PIRSF" id="PIRSF016305">
    <property type="entry name" value="LCM_mtfrase"/>
    <property type="match status" value="1"/>
</dbReference>
<comment type="similarity">
    <text evidence="2 8">Belongs to the methyltransferase superfamily. LCMT family.</text>
</comment>
<accession>A0A507EDF9</accession>
<feature type="binding site" evidence="9">
    <location>
        <position position="66"/>
    </location>
    <ligand>
        <name>S-adenosyl-L-methionine</name>
        <dbReference type="ChEBI" id="CHEBI:59789"/>
    </ligand>
</feature>
<dbReference type="PANTHER" id="PTHR13600">
    <property type="entry name" value="LEUCINE CARBOXYL METHYLTRANSFERASE"/>
    <property type="match status" value="1"/>
</dbReference>
<feature type="binding site" evidence="9">
    <location>
        <position position="163"/>
    </location>
    <ligand>
        <name>S-adenosyl-L-methionine</name>
        <dbReference type="ChEBI" id="CHEBI:59789"/>
    </ligand>
</feature>
<feature type="binding site" evidence="9">
    <location>
        <position position="38"/>
    </location>
    <ligand>
        <name>S-adenosyl-L-methionine</name>
        <dbReference type="ChEBI" id="CHEBI:59789"/>
    </ligand>
</feature>
<evidence type="ECO:0000256" key="1">
    <source>
        <dbReference type="ARBA" id="ARBA00000724"/>
    </source>
</evidence>
<evidence type="ECO:0000256" key="4">
    <source>
        <dbReference type="ARBA" id="ARBA00017497"/>
    </source>
</evidence>
<dbReference type="InterPro" id="IPR007213">
    <property type="entry name" value="Ppm1/Ppm2/Tcmp"/>
</dbReference>
<dbReference type="Gene3D" id="3.40.50.150">
    <property type="entry name" value="Vaccinia Virus protein VP39"/>
    <property type="match status" value="1"/>
</dbReference>
<dbReference type="GO" id="GO:0018423">
    <property type="term" value="F:protein C-terminal leucine carboxyl O-methyltransferase activity"/>
    <property type="evidence" value="ECO:0007669"/>
    <property type="project" value="UniProtKB-EC"/>
</dbReference>